<evidence type="ECO:0000256" key="1">
    <source>
        <dbReference type="SAM" id="Phobius"/>
    </source>
</evidence>
<accession>A0ABY6DNQ2</accession>
<proteinExistence type="predicted"/>
<dbReference type="RefSeq" id="WP_263125075.1">
    <property type="nucleotide sequence ID" value="NZ_CP106753.1"/>
</dbReference>
<organism evidence="2 3">
    <name type="scientific">Chitiniphilus purpureus</name>
    <dbReference type="NCBI Taxonomy" id="2981137"/>
    <lineage>
        <taxon>Bacteria</taxon>
        <taxon>Pseudomonadati</taxon>
        <taxon>Pseudomonadota</taxon>
        <taxon>Betaproteobacteria</taxon>
        <taxon>Neisseriales</taxon>
        <taxon>Chitinibacteraceae</taxon>
        <taxon>Chitiniphilus</taxon>
    </lineage>
</organism>
<evidence type="ECO:0000313" key="2">
    <source>
        <dbReference type="EMBL" id="UXY15647.1"/>
    </source>
</evidence>
<keyword evidence="3" id="KW-1185">Reference proteome</keyword>
<gene>
    <name evidence="2" type="ORF">N8I74_01125</name>
</gene>
<feature type="transmembrane region" description="Helical" evidence="1">
    <location>
        <begin position="15"/>
        <end position="35"/>
    </location>
</feature>
<dbReference type="EMBL" id="CP106753">
    <property type="protein sequence ID" value="UXY15647.1"/>
    <property type="molecule type" value="Genomic_DNA"/>
</dbReference>
<dbReference type="Proteomes" id="UP001061302">
    <property type="component" value="Chromosome"/>
</dbReference>
<keyword evidence="1" id="KW-1133">Transmembrane helix</keyword>
<reference evidence="2" key="1">
    <citation type="submission" date="2022-10" db="EMBL/GenBank/DDBJ databases">
        <title>Chitiniphilus purpureus sp. nov., a novel chitin-degrading bacterium isolated from crawfish pond sediment.</title>
        <authorList>
            <person name="Li K."/>
        </authorList>
    </citation>
    <scope>NUCLEOTIDE SEQUENCE</scope>
    <source>
        <strain evidence="2">CD1</strain>
    </source>
</reference>
<keyword evidence="1" id="KW-0812">Transmembrane</keyword>
<name>A0ABY6DNQ2_9NEIS</name>
<keyword evidence="1" id="KW-0472">Membrane</keyword>
<evidence type="ECO:0000313" key="3">
    <source>
        <dbReference type="Proteomes" id="UP001061302"/>
    </source>
</evidence>
<protein>
    <submittedName>
        <fullName evidence="2">Energy transducer TonB</fullName>
    </submittedName>
</protein>
<dbReference type="SUPFAM" id="SSF74653">
    <property type="entry name" value="TolA/TonB C-terminal domain"/>
    <property type="match status" value="1"/>
</dbReference>
<sequence>MRAQAFLPSPQTRNLLLGIVWSINLHLLLVLFMVVPQAPKTGPLVQQVYLTTSAPPQPSANPQAERIATPGDKITPSRLPAWLHKPDWMAMPPVVASAVEDRYEPAQPLSRFDASLENTGHLTGVLIELELTIDDRGKVTNVTVLRSQLDEPSTSNFVEKAYMITFIPAKKNGGAVVSQRRVVVDLDKMAQTVAEGE</sequence>